<dbReference type="InterPro" id="IPR003439">
    <property type="entry name" value="ABC_transporter-like_ATP-bd"/>
</dbReference>
<evidence type="ECO:0000313" key="5">
    <source>
        <dbReference type="Proteomes" id="UP001208656"/>
    </source>
</evidence>
<name>A0ABT2WD81_9BACI</name>
<dbReference type="PANTHER" id="PTHR42855:SF1">
    <property type="entry name" value="ABC TRANSPORTER DOMAIN-CONTAINING PROTEIN"/>
    <property type="match status" value="1"/>
</dbReference>
<keyword evidence="1" id="KW-0547">Nucleotide-binding</keyword>
<reference evidence="4 5" key="1">
    <citation type="submission" date="2022-10" db="EMBL/GenBank/DDBJ databases">
        <title>Description of Fervidibacillus gen. nov. in the family Fervidibacillaceae fam. nov. with two species, Fervidibacillus albus sp. nov., and Fervidibacillus halotolerans sp. nov., isolated from tidal flat sediments.</title>
        <authorList>
            <person name="Kwon K.K."/>
            <person name="Yang S.-H."/>
        </authorList>
    </citation>
    <scope>NUCLEOTIDE SEQUENCE [LARGE SCALE GENOMIC DNA]</scope>
    <source>
        <strain evidence="4 5">DSM 23332</strain>
    </source>
</reference>
<sequence>MKNFTADHLFKTIGDKQLLNDISFTIGEKERIGLIGINGTGKSTLLKMIAGIEDLDNGSFTKPNDYKISILLQEPDLNPDLSVLDQILSTDSPINNTVREYEKIVAALNIDPENDKLLDQYFRLQKAMDDVNGWDISSQAKTILSKLGISDYNQPIRQLSGGQKKRIALAEVLLNKADLLLLDEPTNHLDYAMIEWLQEELVKYPTSILFVTHDRYFLDAVSNRIFELFEGKLYTYKGNYADYLEAKSIREEENARQREKAKNLYRRELAWIKRGAQARSTKQKARIDRFKELDKVVSQKTQTNQVDLSFSGTRLGKDVITIRNGYKSYDNKTILQDFHLLVKPGDRIGIVGKNGSGKTTLLNIIAGKENLDKGDLLLGQTVNIGYYTQESVDMDINKRMIEYIREAGDFIHTKDGKTQSAAQMLERFLFPMNTHRTIIRKLSGGERRRLYLLRLLMEEPNVLLLDEPTNDLDTETLTVLEQFLEEFAGVVITVSHDRYFLDKVCDQLLIFQGEGKIDKFLGEYSDYLAEVKKKSIKAEVKKGEGNQKVQKQSKKPKVKKKLTYKEQKEWENIETKISEVEEMIAAIKTEMETCGSDFTKLQELMEEEKKWQEQLDYLMERWEYLAEFAE</sequence>
<dbReference type="CDD" id="cd03221">
    <property type="entry name" value="ABCF_EF-3"/>
    <property type="match status" value="2"/>
</dbReference>
<keyword evidence="2 4" id="KW-0067">ATP-binding</keyword>
<dbReference type="InterPro" id="IPR032524">
    <property type="entry name" value="ABC_tran_C"/>
</dbReference>
<dbReference type="InterPro" id="IPR051309">
    <property type="entry name" value="ABCF_ATPase"/>
</dbReference>
<dbReference type="Pfam" id="PF00005">
    <property type="entry name" value="ABC_tran"/>
    <property type="match status" value="2"/>
</dbReference>
<proteinExistence type="predicted"/>
<dbReference type="SUPFAM" id="SSF52540">
    <property type="entry name" value="P-loop containing nucleoside triphosphate hydrolases"/>
    <property type="match status" value="2"/>
</dbReference>
<feature type="domain" description="ABC transporter" evidence="3">
    <location>
        <begin position="4"/>
        <end position="255"/>
    </location>
</feature>
<dbReference type="Pfam" id="PF16326">
    <property type="entry name" value="ABC_tran_CTD"/>
    <property type="match status" value="1"/>
</dbReference>
<dbReference type="InterPro" id="IPR017871">
    <property type="entry name" value="ABC_transporter-like_CS"/>
</dbReference>
<dbReference type="PROSITE" id="PS00211">
    <property type="entry name" value="ABC_TRANSPORTER_1"/>
    <property type="match status" value="1"/>
</dbReference>
<gene>
    <name evidence="4" type="ORF">OEV82_04065</name>
</gene>
<comment type="caution">
    <text evidence="4">The sequence shown here is derived from an EMBL/GenBank/DDBJ whole genome shotgun (WGS) entry which is preliminary data.</text>
</comment>
<evidence type="ECO:0000313" key="4">
    <source>
        <dbReference type="EMBL" id="MCU9593633.1"/>
    </source>
</evidence>
<feature type="domain" description="ABC transporter" evidence="3">
    <location>
        <begin position="320"/>
        <end position="538"/>
    </location>
</feature>
<dbReference type="RefSeq" id="WP_263061119.1">
    <property type="nucleotide sequence ID" value="NZ_JAOUSE010000007.1"/>
</dbReference>
<evidence type="ECO:0000256" key="1">
    <source>
        <dbReference type="ARBA" id="ARBA00022741"/>
    </source>
</evidence>
<dbReference type="Gene3D" id="1.10.287.380">
    <property type="entry name" value="Valyl-tRNA synthetase, C-terminal domain"/>
    <property type="match status" value="1"/>
</dbReference>
<evidence type="ECO:0000259" key="3">
    <source>
        <dbReference type="PROSITE" id="PS50893"/>
    </source>
</evidence>
<organism evidence="4 5">
    <name type="scientific">Pallidibacillus thermolactis</name>
    <dbReference type="NCBI Taxonomy" id="251051"/>
    <lineage>
        <taxon>Bacteria</taxon>
        <taxon>Bacillati</taxon>
        <taxon>Bacillota</taxon>
        <taxon>Bacilli</taxon>
        <taxon>Bacillales</taxon>
        <taxon>Bacillaceae</taxon>
        <taxon>Pallidibacillus</taxon>
    </lineage>
</organism>
<dbReference type="SMART" id="SM00382">
    <property type="entry name" value="AAA"/>
    <property type="match status" value="2"/>
</dbReference>
<dbReference type="EMBL" id="JAOUSE010000007">
    <property type="protein sequence ID" value="MCU9593633.1"/>
    <property type="molecule type" value="Genomic_DNA"/>
</dbReference>
<dbReference type="PROSITE" id="PS50893">
    <property type="entry name" value="ABC_TRANSPORTER_2"/>
    <property type="match status" value="2"/>
</dbReference>
<accession>A0ABT2WD81</accession>
<protein>
    <submittedName>
        <fullName evidence="4">ABC-F family ATP-binding cassette domain-containing protein</fullName>
    </submittedName>
</protein>
<dbReference type="InterPro" id="IPR032781">
    <property type="entry name" value="ABC_tran_Xtn"/>
</dbReference>
<evidence type="ECO:0000256" key="2">
    <source>
        <dbReference type="ARBA" id="ARBA00022840"/>
    </source>
</evidence>
<dbReference type="GO" id="GO:0005524">
    <property type="term" value="F:ATP binding"/>
    <property type="evidence" value="ECO:0007669"/>
    <property type="project" value="UniProtKB-KW"/>
</dbReference>
<dbReference type="PANTHER" id="PTHR42855">
    <property type="entry name" value="ABC TRANSPORTER ATP-BINDING SUBUNIT"/>
    <property type="match status" value="1"/>
</dbReference>
<keyword evidence="5" id="KW-1185">Reference proteome</keyword>
<dbReference type="InterPro" id="IPR003593">
    <property type="entry name" value="AAA+_ATPase"/>
</dbReference>
<dbReference type="InterPro" id="IPR027417">
    <property type="entry name" value="P-loop_NTPase"/>
</dbReference>
<dbReference type="Proteomes" id="UP001208656">
    <property type="component" value="Unassembled WGS sequence"/>
</dbReference>
<dbReference type="InterPro" id="IPR037118">
    <property type="entry name" value="Val-tRNA_synth_C_sf"/>
</dbReference>
<dbReference type="Gene3D" id="3.40.50.300">
    <property type="entry name" value="P-loop containing nucleotide triphosphate hydrolases"/>
    <property type="match status" value="2"/>
</dbReference>
<dbReference type="Pfam" id="PF12848">
    <property type="entry name" value="ABC_tran_Xtn"/>
    <property type="match status" value="1"/>
</dbReference>